<protein>
    <submittedName>
        <fullName evidence="1">Transporter substrate-binding domain-containing protein</fullName>
    </submittedName>
</protein>
<evidence type="ECO:0000313" key="2">
    <source>
        <dbReference type="Proteomes" id="UP001061991"/>
    </source>
</evidence>
<sequence length="270" mass="29146">MFINGSFNRLLGGMLAIAILASASITSAAKAADWTVGANIGNVPWEFAEKDGSYTGFEVELVNELGKRLNQTVDIQNLPFEGVIPALLSDRIQIGIASMTITDERLKSLAFAQPYFDADQSVTTLATSSVTDLNGIKGTRVAVESAATSDIWATKNEAEYSFETINRYDSMSSAILDLQAGRVDAYIADMPAIAYYIKDKPQFHIVARIPTGEQYSLIFNKNFADIGAINGAISEMKTDGFLASLHKKWFGTEPAADSSTVVVKPLPAVK</sequence>
<accession>A0ACD4CV80</accession>
<geneLocation type="plasmid" evidence="1 2">
    <name>p_unnamed3</name>
</geneLocation>
<keyword evidence="1" id="KW-0614">Plasmid</keyword>
<gene>
    <name evidence="1" type="ORF">N8E88_03270</name>
</gene>
<proteinExistence type="predicted"/>
<dbReference type="EMBL" id="CP104970">
    <property type="protein sequence ID" value="UXN57392.1"/>
    <property type="molecule type" value="Genomic_DNA"/>
</dbReference>
<evidence type="ECO:0000313" key="1">
    <source>
        <dbReference type="EMBL" id="UXN57392.1"/>
    </source>
</evidence>
<keyword evidence="2" id="KW-1185">Reference proteome</keyword>
<reference evidence="1" key="1">
    <citation type="submission" date="2022-09" db="EMBL/GenBank/DDBJ databases">
        <title>Interaction between co-microsymbionts with complementary sets of symbiotic genes in legume-rhizobium systems.</title>
        <authorList>
            <person name="Safronova V."/>
            <person name="Sazanova A."/>
            <person name="Afonin A."/>
            <person name="Chirak E."/>
        </authorList>
    </citation>
    <scope>NUCLEOTIDE SEQUENCE</scope>
    <source>
        <strain evidence="1">A18/3m</strain>
    </source>
</reference>
<dbReference type="Proteomes" id="UP001061991">
    <property type="component" value="Plasmid p_unnamed3"/>
</dbReference>
<organism evidence="1 2">
    <name type="scientific">Phyllobacterium zundukense</name>
    <dbReference type="NCBI Taxonomy" id="1867719"/>
    <lineage>
        <taxon>Bacteria</taxon>
        <taxon>Pseudomonadati</taxon>
        <taxon>Pseudomonadota</taxon>
        <taxon>Alphaproteobacteria</taxon>
        <taxon>Hyphomicrobiales</taxon>
        <taxon>Phyllobacteriaceae</taxon>
        <taxon>Phyllobacterium</taxon>
    </lineage>
</organism>
<name>A0ACD4CV80_9HYPH</name>